<name>A0A2P5GI41_9ENTR</name>
<dbReference type="Proteomes" id="UP000247005">
    <property type="component" value="Unassembled WGS sequence"/>
</dbReference>
<comment type="caution">
    <text evidence="2">The sequence shown here is derived from an EMBL/GenBank/DDBJ whole genome shotgun (WGS) entry which is preliminary data.</text>
</comment>
<proteinExistence type="predicted"/>
<organism evidence="2 4">
    <name type="scientific">Superficieibacter electus</name>
    <dbReference type="NCBI Taxonomy" id="2022662"/>
    <lineage>
        <taxon>Bacteria</taxon>
        <taxon>Pseudomonadati</taxon>
        <taxon>Pseudomonadota</taxon>
        <taxon>Gammaproteobacteria</taxon>
        <taxon>Enterobacterales</taxon>
        <taxon>Enterobacteriaceae</taxon>
        <taxon>Superficieibacter</taxon>
    </lineage>
</organism>
<sequence length="194" mass="20491">MSDLDPRVEAIVKEALMRKEGIAAERFAIHGTTAANGETIEQRTLSAVLSSALHQIDADQAGDVAVKLAQAVKSAFQTLNSGFAAGGYISSQWGIKLDSTGSLATENVDKSECSDCESDVHDPVSLKDIKASREDDMLTIGNYPGAHLSSKLAVNAAAAETSEALSKEMNEVIGTVVLNVIKEQSKPGGLLYRQ</sequence>
<dbReference type="RefSeq" id="WP_103678171.1">
    <property type="nucleotide sequence ID" value="NZ_PQGD01000029.1"/>
</dbReference>
<evidence type="ECO:0000313" key="3">
    <source>
        <dbReference type="Proteomes" id="UP000237073"/>
    </source>
</evidence>
<dbReference type="Proteomes" id="UP000237073">
    <property type="component" value="Unassembled WGS sequence"/>
</dbReference>
<keyword evidence="3" id="KW-1185">Reference proteome</keyword>
<evidence type="ECO:0000313" key="4">
    <source>
        <dbReference type="Proteomes" id="UP000247005"/>
    </source>
</evidence>
<evidence type="ECO:0000313" key="1">
    <source>
        <dbReference type="EMBL" id="POP41750.1"/>
    </source>
</evidence>
<dbReference type="EMBL" id="PQGE01000024">
    <property type="protein sequence ID" value="POP41750.1"/>
    <property type="molecule type" value="Genomic_DNA"/>
</dbReference>
<gene>
    <name evidence="2" type="ORF">CHU32_24610</name>
    <name evidence="1" type="ORF">CHU33_21825</name>
</gene>
<accession>A0A2P5GI41</accession>
<dbReference type="EMBL" id="PQGD01000029">
    <property type="protein sequence ID" value="POP42562.1"/>
    <property type="molecule type" value="Genomic_DNA"/>
</dbReference>
<reference evidence="3 4" key="1">
    <citation type="submission" date="2018-01" db="EMBL/GenBank/DDBJ databases">
        <title>Superficieibacter electus gen. nov., sp. nov., an extended-spectrum beta-lactamase possessing member of the Enterobacteriaceae family, isolated from intensive care unit surfaces.</title>
        <authorList>
            <person name="Potter R.F."/>
            <person name="D'Souza A.W."/>
        </authorList>
    </citation>
    <scope>NUCLEOTIDE SEQUENCE [LARGE SCALE GENOMIC DNA]</scope>
    <source>
        <strain evidence="2 4">BP-1</strain>
        <strain evidence="1 3">BP-2</strain>
    </source>
</reference>
<evidence type="ECO:0000313" key="2">
    <source>
        <dbReference type="EMBL" id="POP42562.1"/>
    </source>
</evidence>
<dbReference type="AlphaFoldDB" id="A0A2P5GI41"/>
<protein>
    <submittedName>
        <fullName evidence="2">Uncharacterized protein</fullName>
    </submittedName>
</protein>